<dbReference type="GO" id="GO:0008270">
    <property type="term" value="F:zinc ion binding"/>
    <property type="evidence" value="ECO:0007669"/>
    <property type="project" value="InterPro"/>
</dbReference>
<sequence>MVTVAESYLKSLENEVMLYRNARGANNPATSTLPPASQNRPEPAQLVAASPSGTPPSRKSDSQKDIPGSDKMLDDCSSENFVRKLREMSLVRPAPDQTESVPNVHRINLFSSPPTGAKYTYSRLKIDVIEPEVTLRLPPRPYAVHLLDVFEEGFCDYHFILRNQFRQRLLLTYQDPRSQARDRIWLCRVSVVMALAEAWNSGRKEGEPSTRQQSRSPEQNAKRVSFPEGSQPTSTDLPPGAELFEQGLYLFRSPLEEANIEHIEALNLIAFYCYSLNRRRTAYLTAGQSMRTATLLRLHEPWQGTADGTGSTEIDVVEAEHRKRVWWTSYCMDRMVSNEFGFPPTQNPADLDIALPSNSVLVSAASAEFFNADILTAHIHLCRIRTAIVEVVSRKTVSATMVPATIDIFVNCMESLHRWNKELPDHMSFQFDGGIPDEPDRDRLYAHARALLDEMARVGNPAANDHIEMLRDVEDIVARVRLQHSSTDTLPDPAEHTHASVDGDTFFDGVPFFDLADFTFGGLQEEQAMYPMDWDGLLNNISFD</sequence>
<dbReference type="PANTHER" id="PTHR47540:SF6">
    <property type="entry name" value="ZN(II)2CYS6 TRANSCRIPTION FACTOR (EUROFUNG)"/>
    <property type="match status" value="1"/>
</dbReference>
<dbReference type="GO" id="GO:0043565">
    <property type="term" value="F:sequence-specific DNA binding"/>
    <property type="evidence" value="ECO:0007669"/>
    <property type="project" value="TreeGrafter"/>
</dbReference>
<dbReference type="AlphaFoldDB" id="S3C0U7"/>
<accession>S3C0U7</accession>
<evidence type="ECO:0000256" key="5">
    <source>
        <dbReference type="ARBA" id="ARBA00023242"/>
    </source>
</evidence>
<feature type="region of interest" description="Disordered" evidence="6">
    <location>
        <begin position="202"/>
        <end position="239"/>
    </location>
</feature>
<evidence type="ECO:0000256" key="4">
    <source>
        <dbReference type="ARBA" id="ARBA00023163"/>
    </source>
</evidence>
<dbReference type="HOGENOM" id="CLU_006926_5_1_1"/>
<keyword evidence="9" id="KW-1185">Reference proteome</keyword>
<dbReference type="CDD" id="cd12148">
    <property type="entry name" value="fungal_TF_MHR"/>
    <property type="match status" value="1"/>
</dbReference>
<protein>
    <submittedName>
        <fullName evidence="8">Zinc c6 transcription factor</fullName>
    </submittedName>
</protein>
<dbReference type="PANTHER" id="PTHR47540">
    <property type="entry name" value="THIAMINE REPRESSIBLE GENES REGULATORY PROTEIN THI5"/>
    <property type="match status" value="1"/>
</dbReference>
<comment type="subcellular location">
    <subcellularLocation>
        <location evidence="1">Nucleus</location>
    </subcellularLocation>
</comment>
<dbReference type="STRING" id="1262450.S3C0U7"/>
<dbReference type="InterPro" id="IPR051711">
    <property type="entry name" value="Stress_Response_Reg"/>
</dbReference>
<feature type="compositionally biased region" description="Polar residues" evidence="6">
    <location>
        <begin position="209"/>
        <end position="219"/>
    </location>
</feature>
<feature type="domain" description="Xylanolytic transcriptional activator regulatory" evidence="7">
    <location>
        <begin position="282"/>
        <end position="362"/>
    </location>
</feature>
<name>S3C0U7_OPHP1</name>
<keyword evidence="5" id="KW-0539">Nucleus</keyword>
<dbReference type="Pfam" id="PF04082">
    <property type="entry name" value="Fungal_trans"/>
    <property type="match status" value="1"/>
</dbReference>
<dbReference type="VEuPathDB" id="FungiDB:F503_07805"/>
<dbReference type="GO" id="GO:0005634">
    <property type="term" value="C:nucleus"/>
    <property type="evidence" value="ECO:0007669"/>
    <property type="project" value="UniProtKB-SubCell"/>
</dbReference>
<evidence type="ECO:0000256" key="6">
    <source>
        <dbReference type="SAM" id="MobiDB-lite"/>
    </source>
</evidence>
<dbReference type="InterPro" id="IPR007219">
    <property type="entry name" value="XnlR_reg_dom"/>
</dbReference>
<keyword evidence="4" id="KW-0804">Transcription</keyword>
<feature type="region of interest" description="Disordered" evidence="6">
    <location>
        <begin position="25"/>
        <end position="74"/>
    </location>
</feature>
<dbReference type="SMART" id="SM00906">
    <property type="entry name" value="Fungal_trans"/>
    <property type="match status" value="1"/>
</dbReference>
<dbReference type="GO" id="GO:0045944">
    <property type="term" value="P:positive regulation of transcription by RNA polymerase II"/>
    <property type="evidence" value="ECO:0007669"/>
    <property type="project" value="TreeGrafter"/>
</dbReference>
<dbReference type="GO" id="GO:0006351">
    <property type="term" value="P:DNA-templated transcription"/>
    <property type="evidence" value="ECO:0007669"/>
    <property type="project" value="InterPro"/>
</dbReference>
<organism evidence="8 9">
    <name type="scientific">Ophiostoma piceae (strain UAMH 11346)</name>
    <name type="common">Sap stain fungus</name>
    <dbReference type="NCBI Taxonomy" id="1262450"/>
    <lineage>
        <taxon>Eukaryota</taxon>
        <taxon>Fungi</taxon>
        <taxon>Dikarya</taxon>
        <taxon>Ascomycota</taxon>
        <taxon>Pezizomycotina</taxon>
        <taxon>Sordariomycetes</taxon>
        <taxon>Sordariomycetidae</taxon>
        <taxon>Ophiostomatales</taxon>
        <taxon>Ophiostomataceae</taxon>
        <taxon>Ophiostoma</taxon>
    </lineage>
</organism>
<feature type="compositionally biased region" description="Basic and acidic residues" evidence="6">
    <location>
        <begin position="58"/>
        <end position="74"/>
    </location>
</feature>
<dbReference type="Proteomes" id="UP000016923">
    <property type="component" value="Unassembled WGS sequence"/>
</dbReference>
<evidence type="ECO:0000256" key="3">
    <source>
        <dbReference type="ARBA" id="ARBA00023125"/>
    </source>
</evidence>
<dbReference type="EMBL" id="KE148151">
    <property type="protein sequence ID" value="EPE07154.1"/>
    <property type="molecule type" value="Genomic_DNA"/>
</dbReference>
<evidence type="ECO:0000259" key="7">
    <source>
        <dbReference type="SMART" id="SM00906"/>
    </source>
</evidence>
<keyword evidence="3" id="KW-0238">DNA-binding</keyword>
<evidence type="ECO:0000256" key="2">
    <source>
        <dbReference type="ARBA" id="ARBA00023015"/>
    </source>
</evidence>
<gene>
    <name evidence="8" type="ORF">F503_07805</name>
</gene>
<reference evidence="8 9" key="1">
    <citation type="journal article" date="2013" name="BMC Genomics">
        <title>The genome and transcriptome of the pine saprophyte Ophiostoma piceae, and a comparison with the bark beetle-associated pine pathogen Grosmannia clavigera.</title>
        <authorList>
            <person name="Haridas S."/>
            <person name="Wang Y."/>
            <person name="Lim L."/>
            <person name="Massoumi Alamouti S."/>
            <person name="Jackman S."/>
            <person name="Docking R."/>
            <person name="Robertson G."/>
            <person name="Birol I."/>
            <person name="Bohlmann J."/>
            <person name="Breuil C."/>
        </authorList>
    </citation>
    <scope>NUCLEOTIDE SEQUENCE [LARGE SCALE GENOMIC DNA]</scope>
    <source>
        <strain evidence="8 9">UAMH 11346</strain>
    </source>
</reference>
<dbReference type="eggNOG" id="ENOG502RZ2S">
    <property type="taxonomic scope" value="Eukaryota"/>
</dbReference>
<evidence type="ECO:0000313" key="8">
    <source>
        <dbReference type="EMBL" id="EPE07154.1"/>
    </source>
</evidence>
<dbReference type="OrthoDB" id="3266505at2759"/>
<evidence type="ECO:0000256" key="1">
    <source>
        <dbReference type="ARBA" id="ARBA00004123"/>
    </source>
</evidence>
<keyword evidence="2" id="KW-0805">Transcription regulation</keyword>
<proteinExistence type="predicted"/>
<feature type="compositionally biased region" description="Polar residues" evidence="6">
    <location>
        <begin position="27"/>
        <end position="40"/>
    </location>
</feature>
<evidence type="ECO:0000313" key="9">
    <source>
        <dbReference type="Proteomes" id="UP000016923"/>
    </source>
</evidence>